<evidence type="ECO:0000259" key="9">
    <source>
        <dbReference type="PROSITE" id="PS50928"/>
    </source>
</evidence>
<keyword evidence="11" id="KW-1185">Reference proteome</keyword>
<dbReference type="Pfam" id="PF00528">
    <property type="entry name" value="BPD_transp_1"/>
    <property type="match status" value="1"/>
</dbReference>
<accession>A0A1Y6B3W2</accession>
<dbReference type="InterPro" id="IPR035906">
    <property type="entry name" value="MetI-like_sf"/>
</dbReference>
<dbReference type="GO" id="GO:0005886">
    <property type="term" value="C:plasma membrane"/>
    <property type="evidence" value="ECO:0007669"/>
    <property type="project" value="UniProtKB-SubCell"/>
</dbReference>
<keyword evidence="6 8" id="KW-1133">Transmembrane helix</keyword>
<dbReference type="Proteomes" id="UP000192917">
    <property type="component" value="Unassembled WGS sequence"/>
</dbReference>
<evidence type="ECO:0000256" key="3">
    <source>
        <dbReference type="ARBA" id="ARBA00022448"/>
    </source>
</evidence>
<protein>
    <submittedName>
        <fullName evidence="10">Putative spermidine/putrescine transport system permease protein</fullName>
    </submittedName>
</protein>
<keyword evidence="4" id="KW-1003">Cell membrane</keyword>
<evidence type="ECO:0000256" key="1">
    <source>
        <dbReference type="ARBA" id="ARBA00004651"/>
    </source>
</evidence>
<dbReference type="PROSITE" id="PS50928">
    <property type="entry name" value="ABC_TM1"/>
    <property type="match status" value="1"/>
</dbReference>
<keyword evidence="5 8" id="KW-0812">Transmembrane</keyword>
<keyword evidence="3 8" id="KW-0813">Transport</keyword>
<feature type="transmembrane region" description="Helical" evidence="8">
    <location>
        <begin position="388"/>
        <end position="411"/>
    </location>
</feature>
<organism evidence="10 11">
    <name type="scientific">Tistlia consotensis USBA 355</name>
    <dbReference type="NCBI Taxonomy" id="560819"/>
    <lineage>
        <taxon>Bacteria</taxon>
        <taxon>Pseudomonadati</taxon>
        <taxon>Pseudomonadota</taxon>
        <taxon>Alphaproteobacteria</taxon>
        <taxon>Rhodospirillales</taxon>
        <taxon>Rhodovibrionaceae</taxon>
        <taxon>Tistlia</taxon>
    </lineage>
</organism>
<comment type="subcellular location">
    <subcellularLocation>
        <location evidence="1 8">Cell membrane</location>
        <topology evidence="1 8">Multi-pass membrane protein</topology>
    </subcellularLocation>
</comment>
<evidence type="ECO:0000256" key="2">
    <source>
        <dbReference type="ARBA" id="ARBA00007069"/>
    </source>
</evidence>
<name>A0A1Y6B3W2_9PROT</name>
<evidence type="ECO:0000256" key="8">
    <source>
        <dbReference type="RuleBase" id="RU363032"/>
    </source>
</evidence>
<evidence type="ECO:0000256" key="7">
    <source>
        <dbReference type="ARBA" id="ARBA00023136"/>
    </source>
</evidence>
<gene>
    <name evidence="10" type="ORF">SAMN05428998_101130</name>
</gene>
<evidence type="ECO:0000256" key="4">
    <source>
        <dbReference type="ARBA" id="ARBA00022475"/>
    </source>
</evidence>
<dbReference type="PANTHER" id="PTHR42929">
    <property type="entry name" value="INNER MEMBRANE ABC TRANSPORTER PERMEASE PROTEIN YDCU-RELATED-RELATED"/>
    <property type="match status" value="1"/>
</dbReference>
<sequence>MAQATIDELQGLTTADGTPLRRALHRAERRAKIRAFLLVTPLLVFLAVTFIYPIAQMLWRSIYDDTIVTLLPNTVTAFKDWTDRDQLPPESVFAAFAVDMKQTREDRTIGQVATRVNFEEGGLRSIFTRTARHIDDAKNVTSWRDWFIQENPDWGKLNTWATIERLGHAYSILQYLAATDRQYDDHGNIVMAPEETQIYVPIFIRTLWMSLLVTLLTLLLGYPISYFLATLPIRTSNLLMIMVLLPFWTSLLVRTTSWIVILGKEGVLNDILVWLGLISDDGRIQMIYNQTGTLVAMTQILLPFMVLPLYSVMKTISPSYMRAAMSLGAPRFLAFWKVYAPNTLPGVGAGALLVFILSIGYYITPALVGGRTGQMISNFIAFHMQKSLNWGLAAALGGILLAGVLLLYALYNRLVGVEKLSLG</sequence>
<dbReference type="Gene3D" id="1.10.3720.10">
    <property type="entry name" value="MetI-like"/>
    <property type="match status" value="1"/>
</dbReference>
<comment type="similarity">
    <text evidence="2">Belongs to the binding-protein-dependent transport system permease family. CysTW subfamily.</text>
</comment>
<evidence type="ECO:0000313" key="10">
    <source>
        <dbReference type="EMBL" id="SME88685.1"/>
    </source>
</evidence>
<reference evidence="10 11" key="1">
    <citation type="submission" date="2017-04" db="EMBL/GenBank/DDBJ databases">
        <authorList>
            <person name="Afonso C.L."/>
            <person name="Miller P.J."/>
            <person name="Scott M.A."/>
            <person name="Spackman E."/>
            <person name="Goraichik I."/>
            <person name="Dimitrov K.M."/>
            <person name="Suarez D.L."/>
            <person name="Swayne D.E."/>
        </authorList>
    </citation>
    <scope>NUCLEOTIDE SEQUENCE [LARGE SCALE GENOMIC DNA]</scope>
    <source>
        <strain evidence="10 11">USBA 355</strain>
    </source>
</reference>
<dbReference type="STRING" id="560819.SAMN05428998_101130"/>
<feature type="domain" description="ABC transmembrane type-1" evidence="9">
    <location>
        <begin position="203"/>
        <end position="411"/>
    </location>
</feature>
<evidence type="ECO:0000256" key="5">
    <source>
        <dbReference type="ARBA" id="ARBA00022692"/>
    </source>
</evidence>
<feature type="transmembrane region" description="Helical" evidence="8">
    <location>
        <begin position="238"/>
        <end position="261"/>
    </location>
</feature>
<dbReference type="RefSeq" id="WP_085120494.1">
    <property type="nucleotide sequence ID" value="NZ_FWZX01000001.1"/>
</dbReference>
<keyword evidence="7 8" id="KW-0472">Membrane</keyword>
<feature type="transmembrane region" description="Helical" evidence="8">
    <location>
        <begin position="35"/>
        <end position="55"/>
    </location>
</feature>
<evidence type="ECO:0000313" key="11">
    <source>
        <dbReference type="Proteomes" id="UP000192917"/>
    </source>
</evidence>
<dbReference type="SUPFAM" id="SSF161098">
    <property type="entry name" value="MetI-like"/>
    <property type="match status" value="1"/>
</dbReference>
<feature type="transmembrane region" description="Helical" evidence="8">
    <location>
        <begin position="294"/>
        <end position="313"/>
    </location>
</feature>
<evidence type="ECO:0000256" key="6">
    <source>
        <dbReference type="ARBA" id="ARBA00022989"/>
    </source>
</evidence>
<dbReference type="CDD" id="cd06261">
    <property type="entry name" value="TM_PBP2"/>
    <property type="match status" value="1"/>
</dbReference>
<dbReference type="AlphaFoldDB" id="A0A1Y6B3W2"/>
<feature type="transmembrane region" description="Helical" evidence="8">
    <location>
        <begin position="207"/>
        <end position="231"/>
    </location>
</feature>
<dbReference type="EMBL" id="FWZX01000001">
    <property type="protein sequence ID" value="SME88685.1"/>
    <property type="molecule type" value="Genomic_DNA"/>
</dbReference>
<dbReference type="GO" id="GO:0055085">
    <property type="term" value="P:transmembrane transport"/>
    <property type="evidence" value="ECO:0007669"/>
    <property type="project" value="InterPro"/>
</dbReference>
<dbReference type="PANTHER" id="PTHR42929:SF5">
    <property type="entry name" value="ABC TRANSPORTER PERMEASE PROTEIN"/>
    <property type="match status" value="1"/>
</dbReference>
<dbReference type="InterPro" id="IPR000515">
    <property type="entry name" value="MetI-like"/>
</dbReference>
<proteinExistence type="inferred from homology"/>
<feature type="transmembrane region" description="Helical" evidence="8">
    <location>
        <begin position="346"/>
        <end position="368"/>
    </location>
</feature>